<dbReference type="EMBL" id="JAQLXW010000001">
    <property type="protein sequence ID" value="MDB8002623.1"/>
    <property type="molecule type" value="Genomic_DNA"/>
</dbReference>
<organism evidence="1 2">
    <name type="scientific">[Eubacterium] siraeum</name>
    <dbReference type="NCBI Taxonomy" id="39492"/>
    <lineage>
        <taxon>Bacteria</taxon>
        <taxon>Bacillati</taxon>
        <taxon>Bacillota</taxon>
        <taxon>Clostridia</taxon>
        <taxon>Eubacteriales</taxon>
        <taxon>Oscillospiraceae</taxon>
        <taxon>Oscillospiraceae incertae sedis</taxon>
    </lineage>
</organism>
<protein>
    <submittedName>
        <fullName evidence="1">Uncharacterized protein</fullName>
    </submittedName>
</protein>
<proteinExistence type="predicted"/>
<comment type="caution">
    <text evidence="1">The sequence shown here is derived from an EMBL/GenBank/DDBJ whole genome shotgun (WGS) entry which is preliminary data.</text>
</comment>
<accession>A0AAW6D021</accession>
<reference evidence="1" key="1">
    <citation type="submission" date="2023-01" db="EMBL/GenBank/DDBJ databases">
        <title>Human gut microbiome strain richness.</title>
        <authorList>
            <person name="Chen-Liaw A."/>
        </authorList>
    </citation>
    <scope>NUCLEOTIDE SEQUENCE</scope>
    <source>
        <strain evidence="1">1001283st1_G1_1001283B150217_161031</strain>
    </source>
</reference>
<dbReference type="AlphaFoldDB" id="A0AAW6D021"/>
<sequence>MRKLDKLRFIADSGTEYRVMVSESAYKTVQDIAKTTGLSAKAVATKMINFAARNVEIVYGEEE</sequence>
<gene>
    <name evidence="1" type="ORF">PNE09_00930</name>
</gene>
<evidence type="ECO:0000313" key="2">
    <source>
        <dbReference type="Proteomes" id="UP001210809"/>
    </source>
</evidence>
<evidence type="ECO:0000313" key="1">
    <source>
        <dbReference type="EMBL" id="MDB8002623.1"/>
    </source>
</evidence>
<dbReference type="Proteomes" id="UP001210809">
    <property type="component" value="Unassembled WGS sequence"/>
</dbReference>
<name>A0AAW6D021_9FIRM</name>